<accession>A0A9E7GB89</accession>
<protein>
    <submittedName>
        <fullName evidence="1">Uncharacterized protein</fullName>
    </submittedName>
</protein>
<evidence type="ECO:0000313" key="1">
    <source>
        <dbReference type="EMBL" id="URE12376.1"/>
    </source>
</evidence>
<gene>
    <name evidence="1" type="ORF">MUK42_35010</name>
</gene>
<sequence length="31" mass="3539">MQELLTSNNERSWCRCSVLLTAKFVASPHNC</sequence>
<proteinExistence type="predicted"/>
<reference evidence="1" key="1">
    <citation type="submission" date="2022-05" db="EMBL/GenBank/DDBJ databases">
        <title>The Musa troglodytarum L. genome provides insights into the mechanism of non-climacteric behaviour and enrichment of carotenoids.</title>
        <authorList>
            <person name="Wang J."/>
        </authorList>
    </citation>
    <scope>NUCLEOTIDE SEQUENCE</scope>
    <source>
        <tissue evidence="1">Leaf</tissue>
    </source>
</reference>
<dbReference type="AlphaFoldDB" id="A0A9E7GB89"/>
<name>A0A9E7GB89_9LILI</name>
<dbReference type="EMBL" id="CP097508">
    <property type="protein sequence ID" value="URE12376.1"/>
    <property type="molecule type" value="Genomic_DNA"/>
</dbReference>
<evidence type="ECO:0000313" key="2">
    <source>
        <dbReference type="Proteomes" id="UP001055439"/>
    </source>
</evidence>
<dbReference type="Proteomes" id="UP001055439">
    <property type="component" value="Chromosome 6"/>
</dbReference>
<keyword evidence="2" id="KW-1185">Reference proteome</keyword>
<organism evidence="1 2">
    <name type="scientific">Musa troglodytarum</name>
    <name type="common">fe'i banana</name>
    <dbReference type="NCBI Taxonomy" id="320322"/>
    <lineage>
        <taxon>Eukaryota</taxon>
        <taxon>Viridiplantae</taxon>
        <taxon>Streptophyta</taxon>
        <taxon>Embryophyta</taxon>
        <taxon>Tracheophyta</taxon>
        <taxon>Spermatophyta</taxon>
        <taxon>Magnoliopsida</taxon>
        <taxon>Liliopsida</taxon>
        <taxon>Zingiberales</taxon>
        <taxon>Musaceae</taxon>
        <taxon>Musa</taxon>
    </lineage>
</organism>